<feature type="transmembrane region" description="Helical" evidence="5">
    <location>
        <begin position="378"/>
        <end position="397"/>
    </location>
</feature>
<dbReference type="PANTHER" id="PTHR23508">
    <property type="entry name" value="CARBOXYLIC ACID TRANSPORTER PROTEIN HOMOLOG"/>
    <property type="match status" value="1"/>
</dbReference>
<dbReference type="CDD" id="cd17365">
    <property type="entry name" value="MFS_PcaK_like"/>
    <property type="match status" value="1"/>
</dbReference>
<reference evidence="7 8" key="1">
    <citation type="submission" date="2016-10" db="EMBL/GenBank/DDBJ databases">
        <authorList>
            <person name="de Groot N.N."/>
        </authorList>
    </citation>
    <scope>NUCLEOTIDE SEQUENCE [LARGE SCALE GENOMIC DNA]</scope>
    <source>
        <strain evidence="7 8">LMG 24775</strain>
    </source>
</reference>
<dbReference type="GO" id="GO:0046943">
    <property type="term" value="F:carboxylic acid transmembrane transporter activity"/>
    <property type="evidence" value="ECO:0007669"/>
    <property type="project" value="TreeGrafter"/>
</dbReference>
<dbReference type="PROSITE" id="PS50850">
    <property type="entry name" value="MFS"/>
    <property type="match status" value="1"/>
</dbReference>
<proteinExistence type="predicted"/>
<keyword evidence="2 5" id="KW-0812">Transmembrane</keyword>
<dbReference type="EMBL" id="FNPE01000019">
    <property type="protein sequence ID" value="SDZ34717.1"/>
    <property type="molecule type" value="Genomic_DNA"/>
</dbReference>
<evidence type="ECO:0000259" key="6">
    <source>
        <dbReference type="PROSITE" id="PS50850"/>
    </source>
</evidence>
<dbReference type="GO" id="GO:0005886">
    <property type="term" value="C:plasma membrane"/>
    <property type="evidence" value="ECO:0007669"/>
    <property type="project" value="TreeGrafter"/>
</dbReference>
<evidence type="ECO:0000256" key="1">
    <source>
        <dbReference type="ARBA" id="ARBA00004141"/>
    </source>
</evidence>
<dbReference type="Proteomes" id="UP000183417">
    <property type="component" value="Unassembled WGS sequence"/>
</dbReference>
<sequence>MKDIRKTMDEGAMAPFQWLAVAICILLIMLDGFDVLVMAFTASAVAAEWKLNGAQLGVLFSAGLIGMALGSLFLAPVADRRGRQPVIVLCLVVVSVGMLLSAAARSYVELAALRAMTGVGIGGMLASVGVITSEYSSNKWRSTAIALQATGYPIGATLGGLMAAWLLAHHGWRSVFVFGGLATALMVPIVLWRLPESVDFLLGRRPARALEKLNRLMALMGHPALLQLPAQAGGEFRQGNTVAALFRNGLARPTLMLWAGFFLLMFSVYFSLSWTPKLLVQAGLSAQQGVTGGVLLNLGGIAGGSLFGLLAVKVRLRHLAMGSLLLNALFTALFGLASASLGWAFAAAVGVGVFLFASMAGLYGLVPATYPAQVRATGMGWAIGIGRIGAIVAPTMAGLLLDGGWQPASLYYVFALPLIAAGLAVWATGAGRTLAPMGGALRAPGA</sequence>
<dbReference type="Gene3D" id="1.20.1250.20">
    <property type="entry name" value="MFS general substrate transporter like domains"/>
    <property type="match status" value="1"/>
</dbReference>
<comment type="subcellular location">
    <subcellularLocation>
        <location evidence="1">Membrane</location>
        <topology evidence="1">Multi-pass membrane protein</topology>
    </subcellularLocation>
</comment>
<dbReference type="GeneID" id="94692259"/>
<dbReference type="RefSeq" id="WP_074923189.1">
    <property type="nucleotide sequence ID" value="NZ_CP141274.1"/>
</dbReference>
<evidence type="ECO:0000313" key="8">
    <source>
        <dbReference type="Proteomes" id="UP000183417"/>
    </source>
</evidence>
<feature type="transmembrane region" description="Helical" evidence="5">
    <location>
        <begin position="409"/>
        <end position="427"/>
    </location>
</feature>
<feature type="transmembrane region" description="Helical" evidence="5">
    <location>
        <begin position="319"/>
        <end position="337"/>
    </location>
</feature>
<feature type="transmembrane region" description="Helical" evidence="5">
    <location>
        <begin position="255"/>
        <end position="274"/>
    </location>
</feature>
<keyword evidence="3 5" id="KW-1133">Transmembrane helix</keyword>
<evidence type="ECO:0000256" key="5">
    <source>
        <dbReference type="SAM" id="Phobius"/>
    </source>
</evidence>
<evidence type="ECO:0000313" key="7">
    <source>
        <dbReference type="EMBL" id="SDZ34717.1"/>
    </source>
</evidence>
<feature type="domain" description="Major facilitator superfamily (MFS) profile" evidence="6">
    <location>
        <begin position="20"/>
        <end position="433"/>
    </location>
</feature>
<dbReference type="InterPro" id="IPR020846">
    <property type="entry name" value="MFS_dom"/>
</dbReference>
<dbReference type="PROSITE" id="PS00217">
    <property type="entry name" value="SUGAR_TRANSPORT_2"/>
    <property type="match status" value="1"/>
</dbReference>
<accession>A0A1H3SAF8</accession>
<feature type="transmembrane region" description="Helical" evidence="5">
    <location>
        <begin position="144"/>
        <end position="168"/>
    </location>
</feature>
<dbReference type="AlphaFoldDB" id="A0A1H3SAF8"/>
<feature type="transmembrane region" description="Helical" evidence="5">
    <location>
        <begin position="56"/>
        <end position="74"/>
    </location>
</feature>
<dbReference type="PANTHER" id="PTHR23508:SF10">
    <property type="entry name" value="CARBOXYLIC ACID TRANSPORTER PROTEIN HOMOLOG"/>
    <property type="match status" value="1"/>
</dbReference>
<evidence type="ECO:0000256" key="4">
    <source>
        <dbReference type="ARBA" id="ARBA00023136"/>
    </source>
</evidence>
<evidence type="ECO:0000256" key="3">
    <source>
        <dbReference type="ARBA" id="ARBA00022989"/>
    </source>
</evidence>
<dbReference type="Pfam" id="PF07690">
    <property type="entry name" value="MFS_1"/>
    <property type="match status" value="1"/>
</dbReference>
<gene>
    <name evidence="7" type="ORF">SAMN05421547_11917</name>
</gene>
<evidence type="ECO:0000256" key="2">
    <source>
        <dbReference type="ARBA" id="ARBA00022692"/>
    </source>
</evidence>
<dbReference type="InterPro" id="IPR011701">
    <property type="entry name" value="MFS"/>
</dbReference>
<protein>
    <submittedName>
        <fullName evidence="7">Benzoate transport</fullName>
    </submittedName>
</protein>
<feature type="transmembrane region" description="Helical" evidence="5">
    <location>
        <begin position="110"/>
        <end position="132"/>
    </location>
</feature>
<feature type="transmembrane region" description="Helical" evidence="5">
    <location>
        <begin position="294"/>
        <end position="312"/>
    </location>
</feature>
<organism evidence="7 8">
    <name type="scientific">Delftia lacustris</name>
    <dbReference type="NCBI Taxonomy" id="558537"/>
    <lineage>
        <taxon>Bacteria</taxon>
        <taxon>Pseudomonadati</taxon>
        <taxon>Pseudomonadota</taxon>
        <taxon>Betaproteobacteria</taxon>
        <taxon>Burkholderiales</taxon>
        <taxon>Comamonadaceae</taxon>
        <taxon>Delftia</taxon>
    </lineage>
</organism>
<dbReference type="SUPFAM" id="SSF103473">
    <property type="entry name" value="MFS general substrate transporter"/>
    <property type="match status" value="1"/>
</dbReference>
<feature type="transmembrane region" description="Helical" evidence="5">
    <location>
        <begin position="174"/>
        <end position="194"/>
    </location>
</feature>
<keyword evidence="4 5" id="KW-0472">Membrane</keyword>
<feature type="transmembrane region" description="Helical" evidence="5">
    <location>
        <begin position="343"/>
        <end position="366"/>
    </location>
</feature>
<feature type="transmembrane region" description="Helical" evidence="5">
    <location>
        <begin position="86"/>
        <end position="104"/>
    </location>
</feature>
<dbReference type="InterPro" id="IPR005829">
    <property type="entry name" value="Sugar_transporter_CS"/>
</dbReference>
<name>A0A1H3SAF8_9BURK</name>
<dbReference type="InterPro" id="IPR036259">
    <property type="entry name" value="MFS_trans_sf"/>
</dbReference>